<dbReference type="SMART" id="SM00849">
    <property type="entry name" value="Lactamase_B"/>
    <property type="match status" value="1"/>
</dbReference>
<dbReference type="InterPro" id="IPR036866">
    <property type="entry name" value="RibonucZ/Hydroxyglut_hydro"/>
</dbReference>
<dbReference type="InterPro" id="IPR001279">
    <property type="entry name" value="Metallo-B-lactamas"/>
</dbReference>
<dbReference type="Gene3D" id="3.60.15.10">
    <property type="entry name" value="Ribonuclease Z/Hydroxyacylglutathione hydrolase-like"/>
    <property type="match status" value="1"/>
</dbReference>
<dbReference type="CDD" id="cd06262">
    <property type="entry name" value="metallo-hydrolase-like_MBL-fold"/>
    <property type="match status" value="1"/>
</dbReference>
<evidence type="ECO:0000313" key="2">
    <source>
        <dbReference type="EMBL" id="CAB4939908.1"/>
    </source>
</evidence>
<feature type="domain" description="Metallo-beta-lactamase" evidence="1">
    <location>
        <begin position="24"/>
        <end position="217"/>
    </location>
</feature>
<organism evidence="2">
    <name type="scientific">freshwater metagenome</name>
    <dbReference type="NCBI Taxonomy" id="449393"/>
    <lineage>
        <taxon>unclassified sequences</taxon>
        <taxon>metagenomes</taxon>
        <taxon>ecological metagenomes</taxon>
    </lineage>
</organism>
<reference evidence="2" key="1">
    <citation type="submission" date="2020-05" db="EMBL/GenBank/DDBJ databases">
        <authorList>
            <person name="Chiriac C."/>
            <person name="Salcher M."/>
            <person name="Ghai R."/>
            <person name="Kavagutti S V."/>
        </authorList>
    </citation>
    <scope>NUCLEOTIDE SEQUENCE</scope>
</reference>
<dbReference type="AlphaFoldDB" id="A0A6J7J9I3"/>
<sequence length="246" mass="26004">MRVSDSLFLVGGGDAGIGISGALDANVYALSTDAGIWLIDVGFDSADRIIDNLRGDGLDPADITHILITHAHADHAGALAQMRRLLPHVLVAAAHDTANDIRSADEAANSLAWARDLGYYPGDFSLEPCAVDIEVRDGWQLAAGDITLTALETPGHCHGHLCFHVDDRAGGMLFSGDQVFAGGMILMQNIPDCSLQACAASMSTLAALEFEALLPGHSLISMSRGRRHVEAAADTFNRIGLPRNLI</sequence>
<dbReference type="SUPFAM" id="SSF56281">
    <property type="entry name" value="Metallo-hydrolase/oxidoreductase"/>
    <property type="match status" value="1"/>
</dbReference>
<gene>
    <name evidence="2" type="ORF">UFOPK3773_00791</name>
</gene>
<dbReference type="Pfam" id="PF00753">
    <property type="entry name" value="Lactamase_B"/>
    <property type="match status" value="1"/>
</dbReference>
<dbReference type="EMBL" id="CAFBNF010000066">
    <property type="protein sequence ID" value="CAB4939908.1"/>
    <property type="molecule type" value="Genomic_DNA"/>
</dbReference>
<accession>A0A6J7J9I3</accession>
<dbReference type="PANTHER" id="PTHR42951:SF4">
    <property type="entry name" value="ACYL-COENZYME A THIOESTERASE MBLAC2"/>
    <property type="match status" value="1"/>
</dbReference>
<name>A0A6J7J9I3_9ZZZZ</name>
<proteinExistence type="predicted"/>
<dbReference type="InterPro" id="IPR050855">
    <property type="entry name" value="NDM-1-like"/>
</dbReference>
<dbReference type="PANTHER" id="PTHR42951">
    <property type="entry name" value="METALLO-BETA-LACTAMASE DOMAIN-CONTAINING"/>
    <property type="match status" value="1"/>
</dbReference>
<evidence type="ECO:0000259" key="1">
    <source>
        <dbReference type="SMART" id="SM00849"/>
    </source>
</evidence>
<protein>
    <submittedName>
        <fullName evidence="2">Unannotated protein</fullName>
    </submittedName>
</protein>